<keyword evidence="3" id="KW-1185">Reference proteome</keyword>
<organism evidence="2 3">
    <name type="scientific">Channa argus</name>
    <name type="common">Northern snakehead</name>
    <name type="synonym">Ophicephalus argus</name>
    <dbReference type="NCBI Taxonomy" id="215402"/>
    <lineage>
        <taxon>Eukaryota</taxon>
        <taxon>Metazoa</taxon>
        <taxon>Chordata</taxon>
        <taxon>Craniata</taxon>
        <taxon>Vertebrata</taxon>
        <taxon>Euteleostomi</taxon>
        <taxon>Actinopterygii</taxon>
        <taxon>Neopterygii</taxon>
        <taxon>Teleostei</taxon>
        <taxon>Neoteleostei</taxon>
        <taxon>Acanthomorphata</taxon>
        <taxon>Anabantaria</taxon>
        <taxon>Anabantiformes</taxon>
        <taxon>Channoidei</taxon>
        <taxon>Channidae</taxon>
        <taxon>Channa</taxon>
    </lineage>
</organism>
<evidence type="ECO:0000313" key="3">
    <source>
        <dbReference type="Proteomes" id="UP000503349"/>
    </source>
</evidence>
<protein>
    <submittedName>
        <fullName evidence="2">Uncharacterized protein</fullName>
    </submittedName>
</protein>
<name>A0A6G1QVB9_CHAAH</name>
<evidence type="ECO:0000313" key="2">
    <source>
        <dbReference type="EMBL" id="KAF3706269.1"/>
    </source>
</evidence>
<proteinExistence type="predicted"/>
<sequence>MFTAARGFPWSNVIQAAVIAKGIFPQLDGHDISKLLSSLRDALSESLPSLTPVHRKELTQFFVDTCITRRRLFQAVVGGAANISIIRLHLELQLPPTPCPLAMGSDLHEWEHQRKKAQLTSALKQKEEELKNLREESRVTLEEIRVPEDEQLDTHGVLELVRVTVKATEGQMLASLNREASLLGDILQLKLQLAALATGRLYSPAPASTCH</sequence>
<accession>A0A6G1QVB9</accession>
<reference evidence="2 3" key="1">
    <citation type="submission" date="2019-02" db="EMBL/GenBank/DDBJ databases">
        <title>Opniocepnalus argus genome.</title>
        <authorList>
            <person name="Zhou C."/>
            <person name="Xiao S."/>
        </authorList>
    </citation>
    <scope>NUCLEOTIDE SEQUENCE [LARGE SCALE GENOMIC DNA]</scope>
    <source>
        <strain evidence="2">OARG1902GOOAL</strain>
        <tissue evidence="2">Muscle</tissue>
    </source>
</reference>
<dbReference type="EMBL" id="CM015734">
    <property type="protein sequence ID" value="KAF3706269.1"/>
    <property type="molecule type" value="Genomic_DNA"/>
</dbReference>
<dbReference type="Proteomes" id="UP000503349">
    <property type="component" value="Chromosome 23"/>
</dbReference>
<reference evidence="3" key="2">
    <citation type="submission" date="2019-02" db="EMBL/GenBank/DDBJ databases">
        <title>Opniocepnalus argus Var Kimnra genome.</title>
        <authorList>
            <person name="Zhou C."/>
            <person name="Xiao S."/>
        </authorList>
    </citation>
    <scope>NUCLEOTIDE SEQUENCE [LARGE SCALE GENOMIC DNA]</scope>
</reference>
<evidence type="ECO:0000256" key="1">
    <source>
        <dbReference type="SAM" id="Coils"/>
    </source>
</evidence>
<gene>
    <name evidence="2" type="ORF">EXN66_Car021961</name>
</gene>
<dbReference type="AlphaFoldDB" id="A0A6G1QVB9"/>
<keyword evidence="1" id="KW-0175">Coiled coil</keyword>
<feature type="coiled-coil region" evidence="1">
    <location>
        <begin position="116"/>
        <end position="143"/>
    </location>
</feature>